<dbReference type="EMBL" id="JAHYIQ010000002">
    <property type="protein sequence ID" value="KAK1134850.1"/>
    <property type="molecule type" value="Genomic_DNA"/>
</dbReference>
<evidence type="ECO:0000313" key="1">
    <source>
        <dbReference type="EMBL" id="KAK1134850.1"/>
    </source>
</evidence>
<name>A0AA40KVT8_9HYME</name>
<organism evidence="1 2">
    <name type="scientific">Melipona bicolor</name>
    <dbReference type="NCBI Taxonomy" id="60889"/>
    <lineage>
        <taxon>Eukaryota</taxon>
        <taxon>Metazoa</taxon>
        <taxon>Ecdysozoa</taxon>
        <taxon>Arthropoda</taxon>
        <taxon>Hexapoda</taxon>
        <taxon>Insecta</taxon>
        <taxon>Pterygota</taxon>
        <taxon>Neoptera</taxon>
        <taxon>Endopterygota</taxon>
        <taxon>Hymenoptera</taxon>
        <taxon>Apocrita</taxon>
        <taxon>Aculeata</taxon>
        <taxon>Apoidea</taxon>
        <taxon>Anthophila</taxon>
        <taxon>Apidae</taxon>
        <taxon>Melipona</taxon>
    </lineage>
</organism>
<proteinExistence type="predicted"/>
<dbReference type="Proteomes" id="UP001177670">
    <property type="component" value="Unassembled WGS sequence"/>
</dbReference>
<gene>
    <name evidence="1" type="ORF">K0M31_007619</name>
</gene>
<dbReference type="AlphaFoldDB" id="A0AA40KVT8"/>
<evidence type="ECO:0000313" key="2">
    <source>
        <dbReference type="Proteomes" id="UP001177670"/>
    </source>
</evidence>
<comment type="caution">
    <text evidence="1">The sequence shown here is derived from an EMBL/GenBank/DDBJ whole genome shotgun (WGS) entry which is preliminary data.</text>
</comment>
<accession>A0AA40KVT8</accession>
<sequence>MGSSTPSSEACVILSTKVYVAVKRVFDSVIGPDDIYSLQARFVTGLVDPRPADERRNEVSRVKLTKS</sequence>
<keyword evidence="2" id="KW-1185">Reference proteome</keyword>
<protein>
    <submittedName>
        <fullName evidence="1">Uncharacterized protein</fullName>
    </submittedName>
</protein>
<reference evidence="1" key="1">
    <citation type="submission" date="2021-10" db="EMBL/GenBank/DDBJ databases">
        <title>Melipona bicolor Genome sequencing and assembly.</title>
        <authorList>
            <person name="Araujo N.S."/>
            <person name="Arias M.C."/>
        </authorList>
    </citation>
    <scope>NUCLEOTIDE SEQUENCE</scope>
    <source>
        <strain evidence="1">USP_2M_L1-L4_2017</strain>
        <tissue evidence="1">Whole body</tissue>
    </source>
</reference>